<evidence type="ECO:0000256" key="10">
    <source>
        <dbReference type="ARBA" id="ARBA00070787"/>
    </source>
</evidence>
<evidence type="ECO:0000256" key="9">
    <source>
        <dbReference type="ARBA" id="ARBA00061550"/>
    </source>
</evidence>
<protein>
    <recommendedName>
        <fullName evidence="10">Ribosomal L1 domain-containing protein 1</fullName>
    </recommendedName>
</protein>
<keyword evidence="5" id="KW-0007">Acetylation</keyword>
<evidence type="ECO:0000256" key="5">
    <source>
        <dbReference type="ARBA" id="ARBA00022990"/>
    </source>
</evidence>
<comment type="function">
    <text evidence="8">Regulates cellular senescence through inhibition of PTEN translation. Acts as a pro-apoptotic regulator in response to DNA damage.</text>
</comment>
<dbReference type="GO" id="GO:0005730">
    <property type="term" value="C:nucleolus"/>
    <property type="evidence" value="ECO:0007669"/>
    <property type="project" value="UniProtKB-SubCell"/>
</dbReference>
<dbReference type="CDD" id="cd00403">
    <property type="entry name" value="Ribosomal_L1"/>
    <property type="match status" value="1"/>
</dbReference>
<comment type="similarity">
    <text evidence="9">Belongs to the universal ribosomal protein uL1 family. Highly divergent.</text>
</comment>
<dbReference type="FunFam" id="3.40.50.790:FF:000004">
    <property type="entry name" value="Ribosomal L1 domain-containing 1-like 1"/>
    <property type="match status" value="1"/>
</dbReference>
<dbReference type="RefSeq" id="XP_022108401.1">
    <property type="nucleotide sequence ID" value="XM_022252709.1"/>
</dbReference>
<evidence type="ECO:0000256" key="2">
    <source>
        <dbReference type="ARBA" id="ARBA00022499"/>
    </source>
</evidence>
<evidence type="ECO:0000256" key="6">
    <source>
        <dbReference type="ARBA" id="ARBA00023054"/>
    </source>
</evidence>
<dbReference type="GeneID" id="110988828"/>
<dbReference type="InterPro" id="IPR023674">
    <property type="entry name" value="Ribosomal_uL1-like"/>
</dbReference>
<evidence type="ECO:0000313" key="12">
    <source>
        <dbReference type="Proteomes" id="UP000694845"/>
    </source>
</evidence>
<keyword evidence="3" id="KW-0597">Phosphoprotein</keyword>
<gene>
    <name evidence="13" type="primary">LOC110988828</name>
</gene>
<reference evidence="13" key="1">
    <citation type="submission" date="2025-08" db="UniProtKB">
        <authorList>
            <consortium name="RefSeq"/>
        </authorList>
    </citation>
    <scope>IDENTIFICATION</scope>
</reference>
<evidence type="ECO:0000256" key="3">
    <source>
        <dbReference type="ARBA" id="ARBA00022553"/>
    </source>
</evidence>
<keyword evidence="12" id="KW-1185">Reference proteome</keyword>
<dbReference type="Pfam" id="PF00687">
    <property type="entry name" value="Ribosomal_L1"/>
    <property type="match status" value="1"/>
</dbReference>
<dbReference type="OMA" id="FRLMHVH"/>
<keyword evidence="2" id="KW-1017">Isopeptide bond</keyword>
<dbReference type="OrthoDB" id="10251727at2759"/>
<accession>A0A8B7ZXW5</accession>
<keyword evidence="7" id="KW-0539">Nucleus</keyword>
<comment type="subcellular location">
    <subcellularLocation>
        <location evidence="1">Nucleus</location>
        <location evidence="1">Nucleolus</location>
    </subcellularLocation>
</comment>
<evidence type="ECO:0000256" key="4">
    <source>
        <dbReference type="ARBA" id="ARBA00022843"/>
    </source>
</evidence>
<feature type="compositionally biased region" description="Basic and acidic residues" evidence="11">
    <location>
        <begin position="278"/>
        <end position="299"/>
    </location>
</feature>
<dbReference type="AlphaFoldDB" id="A0A8B7ZXW5"/>
<evidence type="ECO:0000256" key="8">
    <source>
        <dbReference type="ARBA" id="ARBA00054167"/>
    </source>
</evidence>
<feature type="region of interest" description="Disordered" evidence="11">
    <location>
        <begin position="278"/>
        <end position="335"/>
    </location>
</feature>
<dbReference type="CTD" id="26156"/>
<keyword evidence="4" id="KW-0832">Ubl conjugation</keyword>
<feature type="compositionally biased region" description="Basic residues" evidence="11">
    <location>
        <begin position="370"/>
        <end position="379"/>
    </location>
</feature>
<evidence type="ECO:0000313" key="13">
    <source>
        <dbReference type="RefSeq" id="XP_022108401.1"/>
    </source>
</evidence>
<dbReference type="InterPro" id="IPR016095">
    <property type="entry name" value="Ribosomal_uL1_3-a/b-sand"/>
</dbReference>
<evidence type="ECO:0000256" key="11">
    <source>
        <dbReference type="SAM" id="MobiDB-lite"/>
    </source>
</evidence>
<evidence type="ECO:0000256" key="1">
    <source>
        <dbReference type="ARBA" id="ARBA00004604"/>
    </source>
</evidence>
<organism evidence="12 13">
    <name type="scientific">Acanthaster planci</name>
    <name type="common">Crown-of-thorns starfish</name>
    <dbReference type="NCBI Taxonomy" id="133434"/>
    <lineage>
        <taxon>Eukaryota</taxon>
        <taxon>Metazoa</taxon>
        <taxon>Echinodermata</taxon>
        <taxon>Eleutherozoa</taxon>
        <taxon>Asterozoa</taxon>
        <taxon>Asteroidea</taxon>
        <taxon>Valvatacea</taxon>
        <taxon>Valvatida</taxon>
        <taxon>Acanthasteridae</taxon>
        <taxon>Acanthaster</taxon>
    </lineage>
</organism>
<feature type="region of interest" description="Disordered" evidence="11">
    <location>
        <begin position="370"/>
        <end position="390"/>
    </location>
</feature>
<dbReference type="Gene3D" id="3.40.50.790">
    <property type="match status" value="1"/>
</dbReference>
<dbReference type="KEGG" id="aplc:110988828"/>
<evidence type="ECO:0000256" key="7">
    <source>
        <dbReference type="ARBA" id="ARBA00023242"/>
    </source>
</evidence>
<proteinExistence type="inferred from homology"/>
<sequence length="390" mass="44953">MASEKPEYTGNRKSRLVEGTVREAAAALLAFHKKRDDKTSEAVLLNQHSEIKLIISLWKITGKKAKTYPINIPHPLRTPETEVCLFAKDDDNHDSEATVIHYQELLQSKGVTEVNEVMPLQVLKKEYQAFDSRRQLAKRYDIFLADERIFRLMHVHLGKEFYRRKKYPITVNMKKVNLKAEILKAINPTYFILTNRGNTNHLVAAHTGMTVDQVTENIMAAVQGVTSILHYGWPNIKALYVRTDESVSLPLHTSLVFEKWEQMPNIDHQDIWRLKKQLEKSGDKQPTKPRITPEEDAKAKRFKKRSKKEDLTGQSSSLEDKKNVKRATKRKAETEGDVVDLKDLLKIPVRRLIRKKTKIAAPLKKVKITKQKVPGKRSTKNLLAKKTQRK</sequence>
<keyword evidence="6" id="KW-0175">Coiled coil</keyword>
<dbReference type="Proteomes" id="UP000694845">
    <property type="component" value="Unplaced"/>
</dbReference>
<dbReference type="InterPro" id="IPR028364">
    <property type="entry name" value="Ribosomal_uL1/biogenesis"/>
</dbReference>
<name>A0A8B7ZXW5_ACAPL</name>
<dbReference type="SUPFAM" id="SSF56808">
    <property type="entry name" value="Ribosomal protein L1"/>
    <property type="match status" value="1"/>
</dbReference>